<sequence length="276" mass="31587">MLFFTMMYRSLVDWPPTLNSRLDHMKIKLPKANLCWKTRAATLHRALLNRSLDSMIQSTKRRQMSERTTKMIPSLMDMMSCPVEISLTFLLIHLEVLWLRIPLPLWAAPMTSPISSVMVRWVLMSLSMLVRRICRLRHLSSNSSGMALASSQQVDPLNQCMMMAMSDEDDATSPLDPMDMHAKSFEQVGASITEFCLQRLRMRRRRTRSQRCSRAPRLVHLAHVFVSGMGEFIPYPRRPGRSDRHRPRGRRPLVDDSGDAQVENGLLLTGPAARGA</sequence>
<dbReference type="Proteomes" id="UP001189429">
    <property type="component" value="Unassembled WGS sequence"/>
</dbReference>
<comment type="caution">
    <text evidence="2">The sequence shown here is derived from an EMBL/GenBank/DDBJ whole genome shotgun (WGS) entry which is preliminary data.</text>
</comment>
<reference evidence="2" key="1">
    <citation type="submission" date="2023-10" db="EMBL/GenBank/DDBJ databases">
        <authorList>
            <person name="Chen Y."/>
            <person name="Shah S."/>
            <person name="Dougan E. K."/>
            <person name="Thang M."/>
            <person name="Chan C."/>
        </authorList>
    </citation>
    <scope>NUCLEOTIDE SEQUENCE [LARGE SCALE GENOMIC DNA]</scope>
</reference>
<protein>
    <submittedName>
        <fullName evidence="2">Uncharacterized protein</fullName>
    </submittedName>
</protein>
<name>A0ABN9S3C2_9DINO</name>
<feature type="region of interest" description="Disordered" evidence="1">
    <location>
        <begin position="235"/>
        <end position="276"/>
    </location>
</feature>
<evidence type="ECO:0000256" key="1">
    <source>
        <dbReference type="SAM" id="MobiDB-lite"/>
    </source>
</evidence>
<proteinExistence type="predicted"/>
<evidence type="ECO:0000313" key="3">
    <source>
        <dbReference type="EMBL" id="CAK0888972.1"/>
    </source>
</evidence>
<dbReference type="EMBL" id="CAUYUJ010019156">
    <property type="protein sequence ID" value="CAK0888972.1"/>
    <property type="molecule type" value="Genomic_DNA"/>
</dbReference>
<keyword evidence="4" id="KW-1185">Reference proteome</keyword>
<dbReference type="EMBL" id="CAUYUJ010008733">
    <property type="protein sequence ID" value="CAK0824790.1"/>
    <property type="molecule type" value="Genomic_DNA"/>
</dbReference>
<organism evidence="2 4">
    <name type="scientific">Prorocentrum cordatum</name>
    <dbReference type="NCBI Taxonomy" id="2364126"/>
    <lineage>
        <taxon>Eukaryota</taxon>
        <taxon>Sar</taxon>
        <taxon>Alveolata</taxon>
        <taxon>Dinophyceae</taxon>
        <taxon>Prorocentrales</taxon>
        <taxon>Prorocentraceae</taxon>
        <taxon>Prorocentrum</taxon>
    </lineage>
</organism>
<gene>
    <name evidence="2" type="ORF">PCOR1329_LOCUS25091</name>
    <name evidence="3" type="ORF">PCOR1329_LOCUS69645</name>
</gene>
<evidence type="ECO:0000313" key="4">
    <source>
        <dbReference type="Proteomes" id="UP001189429"/>
    </source>
</evidence>
<accession>A0ABN9S3C2</accession>
<evidence type="ECO:0000313" key="2">
    <source>
        <dbReference type="EMBL" id="CAK0824790.1"/>
    </source>
</evidence>